<comment type="caution">
    <text evidence="6">The sequence shown here is derived from an EMBL/GenBank/DDBJ whole genome shotgun (WGS) entry which is preliminary data.</text>
</comment>
<dbReference type="EMBL" id="JAODUP010000066">
    <property type="protein sequence ID" value="KAK2164286.1"/>
    <property type="molecule type" value="Genomic_DNA"/>
</dbReference>
<organism evidence="6 7">
    <name type="scientific">Paralvinella palmiformis</name>
    <dbReference type="NCBI Taxonomy" id="53620"/>
    <lineage>
        <taxon>Eukaryota</taxon>
        <taxon>Metazoa</taxon>
        <taxon>Spiralia</taxon>
        <taxon>Lophotrochozoa</taxon>
        <taxon>Annelida</taxon>
        <taxon>Polychaeta</taxon>
        <taxon>Sedentaria</taxon>
        <taxon>Canalipalpata</taxon>
        <taxon>Terebellida</taxon>
        <taxon>Terebelliformia</taxon>
        <taxon>Alvinellidae</taxon>
        <taxon>Paralvinella</taxon>
    </lineage>
</organism>
<dbReference type="InterPro" id="IPR043159">
    <property type="entry name" value="Lectin_gal-bd_sf"/>
</dbReference>
<accession>A0AAD9K487</accession>
<evidence type="ECO:0000259" key="5">
    <source>
        <dbReference type="PROSITE" id="PS01180"/>
    </source>
</evidence>
<dbReference type="InterPro" id="IPR000859">
    <property type="entry name" value="CUB_dom"/>
</dbReference>
<keyword evidence="4" id="KW-1133">Transmembrane helix</keyword>
<proteinExistence type="predicted"/>
<dbReference type="PANTHER" id="PTHR46780">
    <property type="entry name" value="PROTEIN EVA-1"/>
    <property type="match status" value="1"/>
</dbReference>
<keyword evidence="4" id="KW-0812">Transmembrane</keyword>
<protein>
    <recommendedName>
        <fullName evidence="5">CUB domain-containing protein</fullName>
    </recommendedName>
</protein>
<evidence type="ECO:0000256" key="1">
    <source>
        <dbReference type="ARBA" id="ARBA00023157"/>
    </source>
</evidence>
<feature type="transmembrane region" description="Helical" evidence="4">
    <location>
        <begin position="291"/>
        <end position="315"/>
    </location>
</feature>
<gene>
    <name evidence="6" type="ORF">LSH36_66g02006</name>
</gene>
<dbReference type="SUPFAM" id="SSF49854">
    <property type="entry name" value="Spermadhesin, CUB domain"/>
    <property type="match status" value="1"/>
</dbReference>
<feature type="domain" description="CUB" evidence="5">
    <location>
        <begin position="101"/>
        <end position="222"/>
    </location>
</feature>
<evidence type="ECO:0000256" key="2">
    <source>
        <dbReference type="PROSITE-ProRule" id="PRU00059"/>
    </source>
</evidence>
<evidence type="ECO:0000256" key="4">
    <source>
        <dbReference type="SAM" id="Phobius"/>
    </source>
</evidence>
<feature type="compositionally biased region" description="Polar residues" evidence="3">
    <location>
        <begin position="410"/>
        <end position="421"/>
    </location>
</feature>
<feature type="region of interest" description="Disordered" evidence="3">
    <location>
        <begin position="401"/>
        <end position="421"/>
    </location>
</feature>
<keyword evidence="1" id="KW-1015">Disulfide bond</keyword>
<keyword evidence="7" id="KW-1185">Reference proteome</keyword>
<evidence type="ECO:0000313" key="7">
    <source>
        <dbReference type="Proteomes" id="UP001208570"/>
    </source>
</evidence>
<reference evidence="6" key="1">
    <citation type="journal article" date="2023" name="Mol. Biol. Evol.">
        <title>Third-Generation Sequencing Reveals the Adaptive Role of the Epigenome in Three Deep-Sea Polychaetes.</title>
        <authorList>
            <person name="Perez M."/>
            <person name="Aroh O."/>
            <person name="Sun Y."/>
            <person name="Lan Y."/>
            <person name="Juniper S.K."/>
            <person name="Young C.R."/>
            <person name="Angers B."/>
            <person name="Qian P.Y."/>
        </authorList>
    </citation>
    <scope>NUCLEOTIDE SEQUENCE</scope>
    <source>
        <strain evidence="6">P08H-3</strain>
    </source>
</reference>
<dbReference type="AlphaFoldDB" id="A0AAD9K487"/>
<dbReference type="CDD" id="cd22823">
    <property type="entry name" value="Gal_Rha_Lectin"/>
    <property type="match status" value="1"/>
</dbReference>
<sequence length="461" mass="51199">MMDWARYGRMRLSRCVKKDYGFIGCQKDVLDIADVICSGRHSCSIRVPNERLDAAKTDCPEDFKSYFEAKHSCIEVIFAISQLLNSPIHNQTVATPYDGSCRNRDQVVLTGQSGTIASIVTSETGCGNAHAPWLIQVLPGQRINVTLVDFAYGSLDNVADHTKCYAYASIKEMNSKRSTRVCGGRSRLTHAYTSIENKIRVVIFGSGTESNPKYFLLKYEAIGCPDPVMMKNGWFKRRGNYLEYGCNDSTHIYAANCNGTKWDRDVTNCSVTAAAKTSEINPFGFAMSYDIAIAIILAIAIVIASIILCVGIICMRRIRGVQSGRCQERFYGDRSQYLAQNVHNENRKEIYLPCQPGYEQYRTGENIYASIQETVTPSVCSCKPDTGDICPCRHEFGPEMSAPPRDPRLTTGSGPYSSLEQSCTAAVTPEPISPTSRSECSSIYPETGRPYYVLDPKDDLE</sequence>
<dbReference type="Gene3D" id="2.60.120.290">
    <property type="entry name" value="Spermadhesin, CUB domain"/>
    <property type="match status" value="1"/>
</dbReference>
<comment type="caution">
    <text evidence="2">Lacks conserved residue(s) required for the propagation of feature annotation.</text>
</comment>
<keyword evidence="4" id="KW-0472">Membrane</keyword>
<evidence type="ECO:0000256" key="3">
    <source>
        <dbReference type="SAM" id="MobiDB-lite"/>
    </source>
</evidence>
<dbReference type="Gene3D" id="2.60.120.740">
    <property type="match status" value="1"/>
</dbReference>
<evidence type="ECO:0000313" key="6">
    <source>
        <dbReference type="EMBL" id="KAK2164286.1"/>
    </source>
</evidence>
<dbReference type="PROSITE" id="PS01180">
    <property type="entry name" value="CUB"/>
    <property type="match status" value="1"/>
</dbReference>
<dbReference type="Proteomes" id="UP001208570">
    <property type="component" value="Unassembled WGS sequence"/>
</dbReference>
<name>A0AAD9K487_9ANNE</name>
<dbReference type="InterPro" id="IPR035914">
    <property type="entry name" value="Sperma_CUB_dom_sf"/>
</dbReference>